<dbReference type="SUPFAM" id="SSF56349">
    <property type="entry name" value="DNA breaking-rejoining enzymes"/>
    <property type="match status" value="1"/>
</dbReference>
<accession>A0A2R8CEV7</accession>
<feature type="domain" description="Tyr recombinase" evidence="3">
    <location>
        <begin position="24"/>
        <end position="100"/>
    </location>
</feature>
<dbReference type="GO" id="GO:0003677">
    <property type="term" value="F:DNA binding"/>
    <property type="evidence" value="ECO:0007669"/>
    <property type="project" value="InterPro"/>
</dbReference>
<evidence type="ECO:0000313" key="5">
    <source>
        <dbReference type="Proteomes" id="UP000244898"/>
    </source>
</evidence>
<organism evidence="4 5">
    <name type="scientific">Falsiruegeria mediterranea M17</name>
    <dbReference type="NCBI Taxonomy" id="1200281"/>
    <lineage>
        <taxon>Bacteria</taxon>
        <taxon>Pseudomonadati</taxon>
        <taxon>Pseudomonadota</taxon>
        <taxon>Alphaproteobacteria</taxon>
        <taxon>Rhodobacterales</taxon>
        <taxon>Roseobacteraceae</taxon>
        <taxon>Falsiruegeria</taxon>
    </lineage>
</organism>
<evidence type="ECO:0000256" key="1">
    <source>
        <dbReference type="ARBA" id="ARBA00023172"/>
    </source>
</evidence>
<dbReference type="Proteomes" id="UP000244898">
    <property type="component" value="Unassembled WGS sequence"/>
</dbReference>
<dbReference type="InterPro" id="IPR002104">
    <property type="entry name" value="Integrase_catalytic"/>
</dbReference>
<keyword evidence="1" id="KW-0233">DNA recombination</keyword>
<name>A0A2R8CEV7_9RHOB</name>
<dbReference type="EMBL" id="ONZG01000015">
    <property type="protein sequence ID" value="SPJ30971.1"/>
    <property type="molecule type" value="Genomic_DNA"/>
</dbReference>
<dbReference type="GO" id="GO:0006310">
    <property type="term" value="P:DNA recombination"/>
    <property type="evidence" value="ECO:0007669"/>
    <property type="project" value="UniProtKB-KW"/>
</dbReference>
<dbReference type="Pfam" id="PF00589">
    <property type="entry name" value="Phage_integrase"/>
    <property type="match status" value="1"/>
</dbReference>
<feature type="compositionally biased region" description="Basic and acidic residues" evidence="2">
    <location>
        <begin position="110"/>
        <end position="120"/>
    </location>
</feature>
<proteinExistence type="predicted"/>
<evidence type="ECO:0000313" key="4">
    <source>
        <dbReference type="EMBL" id="SPJ30971.1"/>
    </source>
</evidence>
<evidence type="ECO:0000259" key="3">
    <source>
        <dbReference type="Pfam" id="PF00589"/>
    </source>
</evidence>
<sequence>MDRKLTTILAADLAGLAPLPRSGKHILAKNLTQPLSKRRVQKLVMDIRTEIGAVEFVIHGWRYNAAVQLAEAGCSDTEIQAVTGHKTLAMVQKYRAQANQEHLSKPAQAKRTEQKRNEKK</sequence>
<keyword evidence="5" id="KW-1185">Reference proteome</keyword>
<dbReference type="InterPro" id="IPR013762">
    <property type="entry name" value="Integrase-like_cat_sf"/>
</dbReference>
<dbReference type="InterPro" id="IPR011010">
    <property type="entry name" value="DNA_brk_join_enz"/>
</dbReference>
<dbReference type="AlphaFoldDB" id="A0A2R8CEV7"/>
<dbReference type="OrthoDB" id="7510934at2"/>
<evidence type="ECO:0000256" key="2">
    <source>
        <dbReference type="SAM" id="MobiDB-lite"/>
    </source>
</evidence>
<feature type="region of interest" description="Disordered" evidence="2">
    <location>
        <begin position="97"/>
        <end position="120"/>
    </location>
</feature>
<gene>
    <name evidence="4" type="ORF">TRM7615_04508</name>
</gene>
<dbReference type="RefSeq" id="WP_108791963.1">
    <property type="nucleotide sequence ID" value="NZ_ONZG01000015.1"/>
</dbReference>
<dbReference type="GO" id="GO:0015074">
    <property type="term" value="P:DNA integration"/>
    <property type="evidence" value="ECO:0007669"/>
    <property type="project" value="InterPro"/>
</dbReference>
<protein>
    <recommendedName>
        <fullName evidence="3">Tyr recombinase domain-containing protein</fullName>
    </recommendedName>
</protein>
<dbReference type="Gene3D" id="1.10.443.10">
    <property type="entry name" value="Intergrase catalytic core"/>
    <property type="match status" value="1"/>
</dbReference>
<reference evidence="5" key="1">
    <citation type="submission" date="2018-03" db="EMBL/GenBank/DDBJ databases">
        <authorList>
            <person name="Rodrigo-Torres L."/>
            <person name="Arahal R. D."/>
            <person name="Lucena T."/>
        </authorList>
    </citation>
    <scope>NUCLEOTIDE SEQUENCE [LARGE SCALE GENOMIC DNA]</scope>
    <source>
        <strain evidence="5">CECT 7615</strain>
    </source>
</reference>